<protein>
    <submittedName>
        <fullName evidence="1">Uncharacterized protein</fullName>
    </submittedName>
</protein>
<comment type="caution">
    <text evidence="1">The sequence shown here is derived from an EMBL/GenBank/DDBJ whole genome shotgun (WGS) entry which is preliminary data.</text>
</comment>
<sequence>MVVAWRHTTSPSAKNFKTTSSSPAGVIHSLTRNNSTAKCEALTKLQKNIKNHHRGIQTCDVCLFHFNARPITAHLTWDLLTSLSSPTLPIVQILRLVIFIFSLSLTWCHDYKNASI</sequence>
<reference evidence="1" key="1">
    <citation type="submission" date="2013-04" db="EMBL/GenBank/DDBJ databases">
        <authorList>
            <person name="Qu J."/>
            <person name="Murali S.C."/>
            <person name="Bandaranaike D."/>
            <person name="Bellair M."/>
            <person name="Blankenburg K."/>
            <person name="Chao H."/>
            <person name="Dinh H."/>
            <person name="Doddapaneni H."/>
            <person name="Downs B."/>
            <person name="Dugan-Rocha S."/>
            <person name="Elkadiri S."/>
            <person name="Gnanaolivu R.D."/>
            <person name="Hernandez B."/>
            <person name="Javaid M."/>
            <person name="Jayaseelan J.C."/>
            <person name="Lee S."/>
            <person name="Li M."/>
            <person name="Ming W."/>
            <person name="Munidasa M."/>
            <person name="Muniz J."/>
            <person name="Nguyen L."/>
            <person name="Ongeri F."/>
            <person name="Osuji N."/>
            <person name="Pu L.-L."/>
            <person name="Puazo M."/>
            <person name="Qu C."/>
            <person name="Quiroz J."/>
            <person name="Raj R."/>
            <person name="Weissenberger G."/>
            <person name="Xin Y."/>
            <person name="Zou X."/>
            <person name="Han Y."/>
            <person name="Richards S."/>
            <person name="Worley K."/>
            <person name="Muzny D."/>
            <person name="Gibbs R."/>
        </authorList>
    </citation>
    <scope>NUCLEOTIDE SEQUENCE</scope>
    <source>
        <strain evidence="1">Sampled in the wild</strain>
    </source>
</reference>
<reference evidence="1" key="2">
    <citation type="submission" date="2017-10" db="EMBL/GenBank/DDBJ databases">
        <title>Ladona fulva Genome sequencing and assembly.</title>
        <authorList>
            <person name="Murali S."/>
            <person name="Richards S."/>
            <person name="Bandaranaike D."/>
            <person name="Bellair M."/>
            <person name="Blankenburg K."/>
            <person name="Chao H."/>
            <person name="Dinh H."/>
            <person name="Doddapaneni H."/>
            <person name="Dugan-Rocha S."/>
            <person name="Elkadiri S."/>
            <person name="Gnanaolivu R."/>
            <person name="Hernandez B."/>
            <person name="Skinner E."/>
            <person name="Javaid M."/>
            <person name="Lee S."/>
            <person name="Li M."/>
            <person name="Ming W."/>
            <person name="Munidasa M."/>
            <person name="Muniz J."/>
            <person name="Nguyen L."/>
            <person name="Hughes D."/>
            <person name="Osuji N."/>
            <person name="Pu L.-L."/>
            <person name="Puazo M."/>
            <person name="Qu C."/>
            <person name="Quiroz J."/>
            <person name="Raj R."/>
            <person name="Weissenberger G."/>
            <person name="Xin Y."/>
            <person name="Zou X."/>
            <person name="Han Y."/>
            <person name="Worley K."/>
            <person name="Muzny D."/>
            <person name="Gibbs R."/>
        </authorList>
    </citation>
    <scope>NUCLEOTIDE SEQUENCE</scope>
    <source>
        <strain evidence="1">Sampled in the wild</strain>
    </source>
</reference>
<keyword evidence="2" id="KW-1185">Reference proteome</keyword>
<dbReference type="Proteomes" id="UP000792457">
    <property type="component" value="Unassembled WGS sequence"/>
</dbReference>
<organism evidence="1 2">
    <name type="scientific">Ladona fulva</name>
    <name type="common">Scarce chaser dragonfly</name>
    <name type="synonym">Libellula fulva</name>
    <dbReference type="NCBI Taxonomy" id="123851"/>
    <lineage>
        <taxon>Eukaryota</taxon>
        <taxon>Metazoa</taxon>
        <taxon>Ecdysozoa</taxon>
        <taxon>Arthropoda</taxon>
        <taxon>Hexapoda</taxon>
        <taxon>Insecta</taxon>
        <taxon>Pterygota</taxon>
        <taxon>Palaeoptera</taxon>
        <taxon>Odonata</taxon>
        <taxon>Epiprocta</taxon>
        <taxon>Anisoptera</taxon>
        <taxon>Libelluloidea</taxon>
        <taxon>Libellulidae</taxon>
        <taxon>Ladona</taxon>
    </lineage>
</organism>
<name>A0A8K0K760_LADFU</name>
<evidence type="ECO:0000313" key="2">
    <source>
        <dbReference type="Proteomes" id="UP000792457"/>
    </source>
</evidence>
<evidence type="ECO:0000313" key="1">
    <source>
        <dbReference type="EMBL" id="KAG8229621.1"/>
    </source>
</evidence>
<gene>
    <name evidence="1" type="ORF">J437_LFUL002346</name>
</gene>
<dbReference type="AlphaFoldDB" id="A0A8K0K760"/>
<accession>A0A8K0K760</accession>
<dbReference type="EMBL" id="KZ308437">
    <property type="protein sequence ID" value="KAG8229621.1"/>
    <property type="molecule type" value="Genomic_DNA"/>
</dbReference>
<proteinExistence type="predicted"/>